<name>A0A074MCT0_9SPHN</name>
<dbReference type="Gene3D" id="2.40.160.20">
    <property type="match status" value="1"/>
</dbReference>
<feature type="chain" id="PRO_5001697037" description="Outer membrane protein beta-barrel domain-containing protein" evidence="2">
    <location>
        <begin position="25"/>
        <end position="152"/>
    </location>
</feature>
<feature type="domain" description="Outer membrane protein beta-barrel" evidence="3">
    <location>
        <begin position="11"/>
        <end position="152"/>
    </location>
</feature>
<dbReference type="PATRIC" id="fig|39960.10.peg.1336"/>
<keyword evidence="5" id="KW-1185">Reference proteome</keyword>
<organism evidence="4 5">
    <name type="scientific">Erythrobacter litoralis</name>
    <dbReference type="NCBI Taxonomy" id="39960"/>
    <lineage>
        <taxon>Bacteria</taxon>
        <taxon>Pseudomonadati</taxon>
        <taxon>Pseudomonadota</taxon>
        <taxon>Alphaproteobacteria</taxon>
        <taxon>Sphingomonadales</taxon>
        <taxon>Erythrobacteraceae</taxon>
        <taxon>Erythrobacter/Porphyrobacter group</taxon>
        <taxon>Erythrobacter</taxon>
    </lineage>
</organism>
<keyword evidence="1 2" id="KW-0732">Signal</keyword>
<comment type="caution">
    <text evidence="4">The sequence shown here is derived from an EMBL/GenBank/DDBJ whole genome shotgun (WGS) entry which is preliminary data.</text>
</comment>
<protein>
    <recommendedName>
        <fullName evidence="3">Outer membrane protein beta-barrel domain-containing protein</fullName>
    </recommendedName>
</protein>
<evidence type="ECO:0000256" key="2">
    <source>
        <dbReference type="SAM" id="SignalP"/>
    </source>
</evidence>
<evidence type="ECO:0000256" key="1">
    <source>
        <dbReference type="ARBA" id="ARBA00022729"/>
    </source>
</evidence>
<feature type="signal peptide" evidence="2">
    <location>
        <begin position="1"/>
        <end position="24"/>
    </location>
</feature>
<dbReference type="Proteomes" id="UP000027866">
    <property type="component" value="Unassembled WGS sequence"/>
</dbReference>
<dbReference type="KEGG" id="elq:Ga0102493_112242"/>
<gene>
    <name evidence="4" type="ORF">EH32_15165</name>
</gene>
<proteinExistence type="predicted"/>
<dbReference type="InterPro" id="IPR011250">
    <property type="entry name" value="OMP/PagP_B-barrel"/>
</dbReference>
<accession>A0A074MCT0</accession>
<evidence type="ECO:0000313" key="5">
    <source>
        <dbReference type="Proteomes" id="UP000027866"/>
    </source>
</evidence>
<dbReference type="SUPFAM" id="SSF56925">
    <property type="entry name" value="OMPA-like"/>
    <property type="match status" value="1"/>
</dbReference>
<sequence>MKMLRTTGGAMVAAVALAASPAFADEARVEVRGGIISVADTEEATAGIAAGYDFDLNDTLFVGAEVSADKVLVDDSDIYVGLTGRVGAHLSKSAKLFLAGGYTVGEGEDVPHLGGGLEYNLTERVYLKGEYRHFFSDFDDADSFVAGVGLKF</sequence>
<dbReference type="Pfam" id="PF13505">
    <property type="entry name" value="OMP_b-brl"/>
    <property type="match status" value="1"/>
</dbReference>
<dbReference type="RefSeq" id="WP_161490048.1">
    <property type="nucleotide sequence ID" value="NZ_CP017057.1"/>
</dbReference>
<dbReference type="InterPro" id="IPR027385">
    <property type="entry name" value="Beta-barrel_OMP"/>
</dbReference>
<reference evidence="4 5" key="1">
    <citation type="submission" date="2014-04" db="EMBL/GenBank/DDBJ databases">
        <title>A comprehensive comparison of genomes of Erythrobacter spp. Strains.</title>
        <authorList>
            <person name="Zheng Q."/>
        </authorList>
    </citation>
    <scope>NUCLEOTIDE SEQUENCE [LARGE SCALE GENOMIC DNA]</scope>
    <source>
        <strain evidence="4 5">DSM 8509</strain>
    </source>
</reference>
<dbReference type="EMBL" id="JMIX01000009">
    <property type="protein sequence ID" value="KEO92596.1"/>
    <property type="molecule type" value="Genomic_DNA"/>
</dbReference>
<dbReference type="AlphaFoldDB" id="A0A074MCT0"/>
<evidence type="ECO:0000259" key="3">
    <source>
        <dbReference type="Pfam" id="PF13505"/>
    </source>
</evidence>
<evidence type="ECO:0000313" key="4">
    <source>
        <dbReference type="EMBL" id="KEO92596.1"/>
    </source>
</evidence>